<sequence length="200" mass="22580">MISFSLSTERICNTVITNEQGQIIYKTKTPFKLAGVRTTTIQKIRPNEDQSDMRDQFDVMGEIEWHILDSSKFRFRGTEVETKEFIPKKGFWGRKRVFTGPDGRPYRWDLKNSAVVVLSRDDGSRTEVARSHRATLGIIGRKRDARLEVSPEVAHMMDTVIMTFIYVEKLRMDEEDAMTTATAAVALVTESEAAAAAAAA</sequence>
<gene>
    <name evidence="2" type="ORF">CY34DRAFT_804829</name>
</gene>
<organism evidence="2 3">
    <name type="scientific">Suillus luteus UH-Slu-Lm8-n1</name>
    <dbReference type="NCBI Taxonomy" id="930992"/>
    <lineage>
        <taxon>Eukaryota</taxon>
        <taxon>Fungi</taxon>
        <taxon>Dikarya</taxon>
        <taxon>Basidiomycota</taxon>
        <taxon>Agaricomycotina</taxon>
        <taxon>Agaricomycetes</taxon>
        <taxon>Agaricomycetidae</taxon>
        <taxon>Boletales</taxon>
        <taxon>Suillineae</taxon>
        <taxon>Suillaceae</taxon>
        <taxon>Suillus</taxon>
    </lineage>
</organism>
<proteinExistence type="predicted"/>
<feature type="domain" description="DUF6593" evidence="1">
    <location>
        <begin position="11"/>
        <end position="172"/>
    </location>
</feature>
<name>A0A0D0AL58_9AGAM</name>
<dbReference type="Proteomes" id="UP000054485">
    <property type="component" value="Unassembled WGS sequence"/>
</dbReference>
<protein>
    <recommendedName>
        <fullName evidence="1">DUF6593 domain-containing protein</fullName>
    </recommendedName>
</protein>
<dbReference type="InParanoid" id="A0A0D0AL58"/>
<evidence type="ECO:0000313" key="2">
    <source>
        <dbReference type="EMBL" id="KIK42581.1"/>
    </source>
</evidence>
<dbReference type="EMBL" id="KN835235">
    <property type="protein sequence ID" value="KIK42581.1"/>
    <property type="molecule type" value="Genomic_DNA"/>
</dbReference>
<accession>A0A0D0AL58</accession>
<dbReference type="Pfam" id="PF20236">
    <property type="entry name" value="DUF6593"/>
    <property type="match status" value="1"/>
</dbReference>
<evidence type="ECO:0000313" key="3">
    <source>
        <dbReference type="Proteomes" id="UP000054485"/>
    </source>
</evidence>
<dbReference type="InterPro" id="IPR046528">
    <property type="entry name" value="DUF6593"/>
</dbReference>
<dbReference type="HOGENOM" id="CLU_084280_4_1_1"/>
<dbReference type="AlphaFoldDB" id="A0A0D0AL58"/>
<reference evidence="2 3" key="1">
    <citation type="submission" date="2014-04" db="EMBL/GenBank/DDBJ databases">
        <authorList>
            <consortium name="DOE Joint Genome Institute"/>
            <person name="Kuo A."/>
            <person name="Ruytinx J."/>
            <person name="Rineau F."/>
            <person name="Colpaert J."/>
            <person name="Kohler A."/>
            <person name="Nagy L.G."/>
            <person name="Floudas D."/>
            <person name="Copeland A."/>
            <person name="Barry K.W."/>
            <person name="Cichocki N."/>
            <person name="Veneault-Fourrey C."/>
            <person name="LaButti K."/>
            <person name="Lindquist E.A."/>
            <person name="Lipzen A."/>
            <person name="Lundell T."/>
            <person name="Morin E."/>
            <person name="Murat C."/>
            <person name="Sun H."/>
            <person name="Tunlid A."/>
            <person name="Henrissat B."/>
            <person name="Grigoriev I.V."/>
            <person name="Hibbett D.S."/>
            <person name="Martin F."/>
            <person name="Nordberg H.P."/>
            <person name="Cantor M.N."/>
            <person name="Hua S.X."/>
        </authorList>
    </citation>
    <scope>NUCLEOTIDE SEQUENCE [LARGE SCALE GENOMIC DNA]</scope>
    <source>
        <strain evidence="2 3">UH-Slu-Lm8-n1</strain>
    </source>
</reference>
<dbReference type="OrthoDB" id="3360976at2759"/>
<reference evidence="3" key="2">
    <citation type="submission" date="2015-01" db="EMBL/GenBank/DDBJ databases">
        <title>Evolutionary Origins and Diversification of the Mycorrhizal Mutualists.</title>
        <authorList>
            <consortium name="DOE Joint Genome Institute"/>
            <consortium name="Mycorrhizal Genomics Consortium"/>
            <person name="Kohler A."/>
            <person name="Kuo A."/>
            <person name="Nagy L.G."/>
            <person name="Floudas D."/>
            <person name="Copeland A."/>
            <person name="Barry K.W."/>
            <person name="Cichocki N."/>
            <person name="Veneault-Fourrey C."/>
            <person name="LaButti K."/>
            <person name="Lindquist E.A."/>
            <person name="Lipzen A."/>
            <person name="Lundell T."/>
            <person name="Morin E."/>
            <person name="Murat C."/>
            <person name="Riley R."/>
            <person name="Ohm R."/>
            <person name="Sun H."/>
            <person name="Tunlid A."/>
            <person name="Henrissat B."/>
            <person name="Grigoriev I.V."/>
            <person name="Hibbett D.S."/>
            <person name="Martin F."/>
        </authorList>
    </citation>
    <scope>NUCLEOTIDE SEQUENCE [LARGE SCALE GENOMIC DNA]</scope>
    <source>
        <strain evidence="3">UH-Slu-Lm8-n1</strain>
    </source>
</reference>
<keyword evidence="3" id="KW-1185">Reference proteome</keyword>
<evidence type="ECO:0000259" key="1">
    <source>
        <dbReference type="Pfam" id="PF20236"/>
    </source>
</evidence>